<dbReference type="InterPro" id="IPR015590">
    <property type="entry name" value="Aldehyde_DH_dom"/>
</dbReference>
<comment type="caution">
    <text evidence="5">The sequence shown here is derived from an EMBL/GenBank/DDBJ whole genome shotgun (WGS) entry which is preliminary data.</text>
</comment>
<reference evidence="5 6" key="1">
    <citation type="journal article" date="2016" name="PLoS Pathog.">
        <title>Biosynthesis of antibiotic leucinostatins in bio-control fungus Purpureocillium lilacinum and their inhibition on phytophthora revealed by genome mining.</title>
        <authorList>
            <person name="Wang G."/>
            <person name="Liu Z."/>
            <person name="Lin R."/>
            <person name="Li E."/>
            <person name="Mao Z."/>
            <person name="Ling J."/>
            <person name="Yang Y."/>
            <person name="Yin W.B."/>
            <person name="Xie B."/>
        </authorList>
    </citation>
    <scope>NUCLEOTIDE SEQUENCE [LARGE SCALE GENOMIC DNA]</scope>
    <source>
        <strain evidence="5">170</strain>
    </source>
</reference>
<dbReference type="GO" id="GO:0004030">
    <property type="term" value="F:aldehyde dehydrogenase [NAD(P)+] activity"/>
    <property type="evidence" value="ECO:0007669"/>
    <property type="project" value="InterPro"/>
</dbReference>
<evidence type="ECO:0000313" key="5">
    <source>
        <dbReference type="EMBL" id="OAQ74205.1"/>
    </source>
</evidence>
<evidence type="ECO:0000259" key="4">
    <source>
        <dbReference type="Pfam" id="PF00171"/>
    </source>
</evidence>
<dbReference type="Proteomes" id="UP000078397">
    <property type="component" value="Unassembled WGS sequence"/>
</dbReference>
<evidence type="ECO:0000256" key="1">
    <source>
        <dbReference type="ARBA" id="ARBA00009986"/>
    </source>
</evidence>
<dbReference type="InterPro" id="IPR047110">
    <property type="entry name" value="GABD/Sad-like"/>
</dbReference>
<dbReference type="InterPro" id="IPR016161">
    <property type="entry name" value="Ald_DH/histidinol_DH"/>
</dbReference>
<comment type="similarity">
    <text evidence="1">Belongs to the aldehyde dehydrogenase family.</text>
</comment>
<accession>A0A179G8R9</accession>
<dbReference type="CDD" id="cd07100">
    <property type="entry name" value="ALDH_SSADH1_GabD1"/>
    <property type="match status" value="1"/>
</dbReference>
<dbReference type="RefSeq" id="XP_018150288.1">
    <property type="nucleotide sequence ID" value="XM_018281531.1"/>
</dbReference>
<organism evidence="5 6">
    <name type="scientific">Pochonia chlamydosporia 170</name>
    <dbReference type="NCBI Taxonomy" id="1380566"/>
    <lineage>
        <taxon>Eukaryota</taxon>
        <taxon>Fungi</taxon>
        <taxon>Dikarya</taxon>
        <taxon>Ascomycota</taxon>
        <taxon>Pezizomycotina</taxon>
        <taxon>Sordariomycetes</taxon>
        <taxon>Hypocreomycetidae</taxon>
        <taxon>Hypocreales</taxon>
        <taxon>Clavicipitaceae</taxon>
        <taxon>Pochonia</taxon>
    </lineage>
</organism>
<dbReference type="PANTHER" id="PTHR43217:SF2">
    <property type="entry name" value="SUCCINATE-SEMIALDEHYDE DEHYDROGENASE [NADP(+)]"/>
    <property type="match status" value="1"/>
</dbReference>
<dbReference type="GeneID" id="28845525"/>
<dbReference type="PANTHER" id="PTHR43217">
    <property type="entry name" value="SUCCINATE SEMIALDEHYDE DEHYDROGENASE [NAD(P)+] SAD"/>
    <property type="match status" value="1"/>
</dbReference>
<sequence>MSPPAQQEDVYQTVNPTTAEIQKSFPYTSDSEVSNAIETAQKCYDNTWRQSSIADRAKVVSRAAALLKENLEMHAQFITLEMGKHIDQARWEVSVSSDILQYYAENAESFLKPYTIPKEKATVYSEPVGVILAIEPWNYPYYQLARVAGPQLMAGNVLLLKPAPSTPQCALAFAKAFEDAGAPKGAYTNIFSTIAQVNTLIDDFRVRGVCLTGSERAGASVAERAGRNLKKVVLELGGSDPVLVLEDADLEGSLSPCIMGRLLGMGQSCAASKRFIIVGQERGDAFVKGLTAGLAGLQPGEPTESSTTIGPLASQRGLDLLLDQISKAVEHGAKVVAGGKRIARPGFYVEPTIITNITPENPLFQQETFGPVFSVYTVASEAEAITLANATKFGLGASVYSADEERALRVSKLLDCGMVFINAPAWTSPEMPWGGVKNSGFGRELGGELGIAEFINKKLVRTP</sequence>
<dbReference type="AlphaFoldDB" id="A0A179G8R9"/>
<dbReference type="Gene3D" id="3.40.605.10">
    <property type="entry name" value="Aldehyde Dehydrogenase, Chain A, domain 1"/>
    <property type="match status" value="1"/>
</dbReference>
<dbReference type="Pfam" id="PF00171">
    <property type="entry name" value="Aldedh"/>
    <property type="match status" value="1"/>
</dbReference>
<dbReference type="GO" id="GO:0004777">
    <property type="term" value="F:succinate-semialdehyde dehydrogenase (NAD+) activity"/>
    <property type="evidence" value="ECO:0007669"/>
    <property type="project" value="TreeGrafter"/>
</dbReference>
<dbReference type="InterPro" id="IPR016163">
    <property type="entry name" value="Ald_DH_C"/>
</dbReference>
<keyword evidence="3" id="KW-0560">Oxidoreductase</keyword>
<dbReference type="EMBL" id="LSBJ02000001">
    <property type="protein sequence ID" value="OAQ74205.1"/>
    <property type="molecule type" value="Genomic_DNA"/>
</dbReference>
<dbReference type="SUPFAM" id="SSF53720">
    <property type="entry name" value="ALDH-like"/>
    <property type="match status" value="1"/>
</dbReference>
<keyword evidence="2" id="KW-0521">NADP</keyword>
<dbReference type="OrthoDB" id="310895at2759"/>
<dbReference type="STRING" id="1380566.A0A179G8R9"/>
<dbReference type="Gene3D" id="3.40.309.10">
    <property type="entry name" value="Aldehyde Dehydrogenase, Chain A, domain 2"/>
    <property type="match status" value="1"/>
</dbReference>
<evidence type="ECO:0000256" key="2">
    <source>
        <dbReference type="ARBA" id="ARBA00022857"/>
    </source>
</evidence>
<evidence type="ECO:0000256" key="3">
    <source>
        <dbReference type="ARBA" id="ARBA00023002"/>
    </source>
</evidence>
<keyword evidence="6" id="KW-1185">Reference proteome</keyword>
<dbReference type="InterPro" id="IPR016162">
    <property type="entry name" value="Ald_DH_N"/>
</dbReference>
<dbReference type="InterPro" id="IPR044148">
    <property type="entry name" value="ALDH_GabD1-like"/>
</dbReference>
<proteinExistence type="inferred from homology"/>
<protein>
    <submittedName>
        <fullName evidence="5">Succinate-semialdehyde dehydrogenase (NADP+)</fullName>
    </submittedName>
</protein>
<dbReference type="FunFam" id="3.40.605.10:FF:000012">
    <property type="entry name" value="NAD-dependent succinate-semialdehyde dehydrogenase"/>
    <property type="match status" value="1"/>
</dbReference>
<name>A0A179G8R9_METCM</name>
<evidence type="ECO:0000313" key="6">
    <source>
        <dbReference type="Proteomes" id="UP000078397"/>
    </source>
</evidence>
<dbReference type="KEGG" id="pchm:VFPPC_01759"/>
<feature type="domain" description="Aldehyde dehydrogenase" evidence="4">
    <location>
        <begin position="6"/>
        <end position="459"/>
    </location>
</feature>
<gene>
    <name evidence="5" type="ORF">VFPPC_01759</name>
</gene>